<feature type="compositionally biased region" description="Acidic residues" evidence="1">
    <location>
        <begin position="16"/>
        <end position="32"/>
    </location>
</feature>
<evidence type="ECO:0000256" key="1">
    <source>
        <dbReference type="SAM" id="MobiDB-lite"/>
    </source>
</evidence>
<organism evidence="2 3">
    <name type="scientific">Austropuccinia psidii MF-1</name>
    <dbReference type="NCBI Taxonomy" id="1389203"/>
    <lineage>
        <taxon>Eukaryota</taxon>
        <taxon>Fungi</taxon>
        <taxon>Dikarya</taxon>
        <taxon>Basidiomycota</taxon>
        <taxon>Pucciniomycotina</taxon>
        <taxon>Pucciniomycetes</taxon>
        <taxon>Pucciniales</taxon>
        <taxon>Sphaerophragmiaceae</taxon>
        <taxon>Austropuccinia</taxon>
    </lineage>
</organism>
<evidence type="ECO:0000313" key="3">
    <source>
        <dbReference type="Proteomes" id="UP000765509"/>
    </source>
</evidence>
<comment type="caution">
    <text evidence="2">The sequence shown here is derived from an EMBL/GenBank/DDBJ whole genome shotgun (WGS) entry which is preliminary data.</text>
</comment>
<dbReference type="Proteomes" id="UP000765509">
    <property type="component" value="Unassembled WGS sequence"/>
</dbReference>
<proteinExistence type="predicted"/>
<accession>A0A9Q3E269</accession>
<name>A0A9Q3E269_9BASI</name>
<reference evidence="2" key="1">
    <citation type="submission" date="2021-03" db="EMBL/GenBank/DDBJ databases">
        <title>Draft genome sequence of rust myrtle Austropuccinia psidii MF-1, a brazilian biotype.</title>
        <authorList>
            <person name="Quecine M.C."/>
            <person name="Pachon D.M.R."/>
            <person name="Bonatelli M.L."/>
            <person name="Correr F.H."/>
            <person name="Franceschini L.M."/>
            <person name="Leite T.F."/>
            <person name="Margarido G.R.A."/>
            <person name="Almeida C.A."/>
            <person name="Ferrarezi J.A."/>
            <person name="Labate C.A."/>
        </authorList>
    </citation>
    <scope>NUCLEOTIDE SEQUENCE</scope>
    <source>
        <strain evidence="2">MF-1</strain>
    </source>
</reference>
<dbReference type="OrthoDB" id="2664273at2759"/>
<feature type="region of interest" description="Disordered" evidence="1">
    <location>
        <begin position="80"/>
        <end position="105"/>
    </location>
</feature>
<evidence type="ECO:0000313" key="2">
    <source>
        <dbReference type="EMBL" id="MBW0511295.1"/>
    </source>
</evidence>
<dbReference type="EMBL" id="AVOT02022115">
    <property type="protein sequence ID" value="MBW0511295.1"/>
    <property type="molecule type" value="Genomic_DNA"/>
</dbReference>
<protein>
    <submittedName>
        <fullName evidence="2">Uncharacterized protein</fullName>
    </submittedName>
</protein>
<keyword evidence="3" id="KW-1185">Reference proteome</keyword>
<dbReference type="AlphaFoldDB" id="A0A9Q3E269"/>
<sequence length="141" mass="15769">MEGAAPSRRGGRLRETEDEEVEESVEEGESEETQVAAPLEGAPEDSEAANLAHFNQPVFSQDEPIFLKMMEQMTQLMGKLSQAVDPRDNSKAPVFKTPSMNAPDSFDGTQAHKLRGFMQSCQLIFHNDTANFFSDWKKVPY</sequence>
<feature type="region of interest" description="Disordered" evidence="1">
    <location>
        <begin position="1"/>
        <end position="44"/>
    </location>
</feature>
<gene>
    <name evidence="2" type="ORF">O181_051010</name>
</gene>